<feature type="transmembrane region" description="Helical" evidence="7">
    <location>
        <begin position="315"/>
        <end position="335"/>
    </location>
</feature>
<evidence type="ECO:0000313" key="10">
    <source>
        <dbReference type="Proteomes" id="UP000254938"/>
    </source>
</evidence>
<comment type="subcellular location">
    <subcellularLocation>
        <location evidence="1">Membrane</location>
        <topology evidence="1">Multi-pass membrane protein</topology>
    </subcellularLocation>
</comment>
<organism evidence="9 10">
    <name type="scientific">Klebsiella pneumoniae</name>
    <dbReference type="NCBI Taxonomy" id="573"/>
    <lineage>
        <taxon>Bacteria</taxon>
        <taxon>Pseudomonadati</taxon>
        <taxon>Pseudomonadota</taxon>
        <taxon>Gammaproteobacteria</taxon>
        <taxon>Enterobacterales</taxon>
        <taxon>Enterobacteriaceae</taxon>
        <taxon>Klebsiella/Raoultella group</taxon>
        <taxon>Klebsiella</taxon>
        <taxon>Klebsiella pneumoniae complex</taxon>
    </lineage>
</organism>
<dbReference type="InterPro" id="IPR050321">
    <property type="entry name" value="Glycosyltr_2/OpgH_subfam"/>
</dbReference>
<keyword evidence="7" id="KW-0812">Transmembrane</keyword>
<feature type="transmembrane region" description="Helical" evidence="7">
    <location>
        <begin position="209"/>
        <end position="238"/>
    </location>
</feature>
<evidence type="ECO:0000256" key="1">
    <source>
        <dbReference type="ARBA" id="ARBA00004141"/>
    </source>
</evidence>
<dbReference type="Pfam" id="PF13632">
    <property type="entry name" value="Glyco_trans_2_3"/>
    <property type="match status" value="1"/>
</dbReference>
<dbReference type="EMBL" id="UGKQ01000007">
    <property type="protein sequence ID" value="STS82138.1"/>
    <property type="molecule type" value="Genomic_DNA"/>
</dbReference>
<dbReference type="PANTHER" id="PTHR43867">
    <property type="entry name" value="CELLULOSE SYNTHASE CATALYTIC SUBUNIT A [UDP-FORMING]"/>
    <property type="match status" value="1"/>
</dbReference>
<feature type="transmembrane region" description="Helical" evidence="7">
    <location>
        <begin position="250"/>
        <end position="272"/>
    </location>
</feature>
<reference evidence="9 10" key="1">
    <citation type="submission" date="2018-06" db="EMBL/GenBank/DDBJ databases">
        <authorList>
            <consortium name="Pathogen Informatics"/>
            <person name="Doyle S."/>
        </authorList>
    </citation>
    <scope>NUCLEOTIDE SEQUENCE [LARGE SCALE GENOMIC DNA]</scope>
    <source>
        <strain evidence="9 10">NCTC9140</strain>
    </source>
</reference>
<name>A0A377TUG4_KLEPN</name>
<evidence type="ECO:0000256" key="6">
    <source>
        <dbReference type="SAM" id="MobiDB-lite"/>
    </source>
</evidence>
<dbReference type="InterPro" id="IPR001173">
    <property type="entry name" value="Glyco_trans_2-like"/>
</dbReference>
<dbReference type="AlphaFoldDB" id="A0A377TUG4"/>
<keyword evidence="3" id="KW-0328">Glycosyltransferase</keyword>
<feature type="transmembrane region" description="Helical" evidence="7">
    <location>
        <begin position="355"/>
        <end position="374"/>
    </location>
</feature>
<evidence type="ECO:0000256" key="7">
    <source>
        <dbReference type="SAM" id="Phobius"/>
    </source>
</evidence>
<evidence type="ECO:0000256" key="5">
    <source>
        <dbReference type="ARBA" id="ARBA00022989"/>
    </source>
</evidence>
<dbReference type="GO" id="GO:0005886">
    <property type="term" value="C:plasma membrane"/>
    <property type="evidence" value="ECO:0007669"/>
    <property type="project" value="TreeGrafter"/>
</dbReference>
<feature type="domain" description="Glycosyltransferase 2-like" evidence="8">
    <location>
        <begin position="114"/>
        <end position="244"/>
    </location>
</feature>
<keyword evidence="5 7" id="KW-1133">Transmembrane helix</keyword>
<comment type="pathway">
    <text evidence="2">Glycan metabolism.</text>
</comment>
<evidence type="ECO:0000259" key="8">
    <source>
        <dbReference type="Pfam" id="PF13632"/>
    </source>
</evidence>
<protein>
    <submittedName>
        <fullName evidence="9">Cellulose synthase (UDP-forming)</fullName>
    </submittedName>
</protein>
<keyword evidence="7" id="KW-0472">Membrane</keyword>
<accession>A0A377TUG4</accession>
<evidence type="ECO:0000256" key="2">
    <source>
        <dbReference type="ARBA" id="ARBA00004881"/>
    </source>
</evidence>
<sequence>MQTPQWFFDLPEGEDLACWLRRKAGGAGYGVGWLAQKIVGPVTIGRDPFFNDPRMFYDVILRRRNWANAAFCCGAASVHRREAVMQAALRSYVWSVDAEIARHTRDIRDPATREALQDAMRPHVAFDTELTPYKFHVSEDIYTSILLHGDAARRWRSVMHPRIESKMLSPQDMLTWMIQRFKYAAGSLDILFHDNIFNRRRFKLSLPQTLMYATTFWSYLACVWNTVFLISPVIYLFTGIPPVSAWSTPFYLHFLPFFIVSELAFMFGTWGISAWDGRASYLSFFSMNLRALDTVLRGEQIKFHVTPKERQTGRFLYLVKPQIAIVLLTLTGLIWGGIQVARGQVDDPSGYVINIFWGAVNIAAMLPLIFAAMWTPPKSRRRADEDPRRPAIRAQLSHYPHWLPAGFCDCRVGGKTNARARREQRRDDVEPGFSAAPSPARADL</sequence>
<proteinExistence type="predicted"/>
<dbReference type="PANTHER" id="PTHR43867:SF2">
    <property type="entry name" value="CELLULOSE SYNTHASE CATALYTIC SUBUNIT A [UDP-FORMING]"/>
    <property type="match status" value="1"/>
</dbReference>
<feature type="compositionally biased region" description="Basic and acidic residues" evidence="6">
    <location>
        <begin position="420"/>
        <end position="429"/>
    </location>
</feature>
<evidence type="ECO:0000256" key="3">
    <source>
        <dbReference type="ARBA" id="ARBA00022676"/>
    </source>
</evidence>
<evidence type="ECO:0000313" key="9">
    <source>
        <dbReference type="EMBL" id="STS82138.1"/>
    </source>
</evidence>
<dbReference type="GO" id="GO:0016758">
    <property type="term" value="F:hexosyltransferase activity"/>
    <property type="evidence" value="ECO:0007669"/>
    <property type="project" value="TreeGrafter"/>
</dbReference>
<keyword evidence="4" id="KW-0808">Transferase</keyword>
<evidence type="ECO:0000256" key="4">
    <source>
        <dbReference type="ARBA" id="ARBA00022679"/>
    </source>
</evidence>
<dbReference type="Proteomes" id="UP000254938">
    <property type="component" value="Unassembled WGS sequence"/>
</dbReference>
<gene>
    <name evidence="9" type="primary">acsAB_1</name>
    <name evidence="9" type="ORF">NCTC9140_03886</name>
</gene>
<feature type="region of interest" description="Disordered" evidence="6">
    <location>
        <begin position="417"/>
        <end position="444"/>
    </location>
</feature>